<dbReference type="Proteomes" id="UP000250140">
    <property type="component" value="Unassembled WGS sequence"/>
</dbReference>
<evidence type="ECO:0000256" key="4">
    <source>
        <dbReference type="ARBA" id="ARBA00022801"/>
    </source>
</evidence>
<dbReference type="GO" id="GO:0006281">
    <property type="term" value="P:DNA repair"/>
    <property type="evidence" value="ECO:0007669"/>
    <property type="project" value="TreeGrafter"/>
</dbReference>
<keyword evidence="1" id="KW-0489">Methyltransferase</keyword>
<dbReference type="InterPro" id="IPR050628">
    <property type="entry name" value="SNF2_RAD54_helicase_TF"/>
</dbReference>
<dbReference type="PROSITE" id="PS51194">
    <property type="entry name" value="HELICASE_CTER"/>
    <property type="match status" value="1"/>
</dbReference>
<feature type="compositionally biased region" description="Basic and acidic residues" evidence="6">
    <location>
        <begin position="24"/>
        <end position="34"/>
    </location>
</feature>
<dbReference type="InterPro" id="IPR001650">
    <property type="entry name" value="Helicase_C-like"/>
</dbReference>
<evidence type="ECO:0000256" key="5">
    <source>
        <dbReference type="ARBA" id="ARBA00022840"/>
    </source>
</evidence>
<evidence type="ECO:0000313" key="8">
    <source>
        <dbReference type="EMBL" id="OCL14046.1"/>
    </source>
</evidence>
<keyword evidence="5" id="KW-0067">ATP-binding</keyword>
<dbReference type="InterPro" id="IPR027417">
    <property type="entry name" value="P-loop_NTPase"/>
</dbReference>
<feature type="region of interest" description="Disordered" evidence="6">
    <location>
        <begin position="1"/>
        <end position="45"/>
    </location>
</feature>
<dbReference type="SUPFAM" id="SSF52540">
    <property type="entry name" value="P-loop containing nucleoside triphosphate hydrolases"/>
    <property type="match status" value="2"/>
</dbReference>
<dbReference type="Gene3D" id="3.40.50.300">
    <property type="entry name" value="P-loop containing nucleotide triphosphate hydrolases"/>
    <property type="match status" value="1"/>
</dbReference>
<dbReference type="InterPro" id="IPR000330">
    <property type="entry name" value="SNF2_N"/>
</dbReference>
<proteinExistence type="predicted"/>
<dbReference type="Gene3D" id="3.40.50.150">
    <property type="entry name" value="Vaccinia Virus protein VP39"/>
    <property type="match status" value="1"/>
</dbReference>
<keyword evidence="4" id="KW-0378">Hydrolase</keyword>
<keyword evidence="9" id="KW-1185">Reference proteome</keyword>
<evidence type="ECO:0000256" key="3">
    <source>
        <dbReference type="ARBA" id="ARBA00022741"/>
    </source>
</evidence>
<keyword evidence="2" id="KW-0808">Transferase</keyword>
<dbReference type="InterPro" id="IPR029063">
    <property type="entry name" value="SAM-dependent_MTases_sf"/>
</dbReference>
<dbReference type="GO" id="GO:0032259">
    <property type="term" value="P:methylation"/>
    <property type="evidence" value="ECO:0007669"/>
    <property type="project" value="UniProtKB-KW"/>
</dbReference>
<evidence type="ECO:0000256" key="1">
    <source>
        <dbReference type="ARBA" id="ARBA00022603"/>
    </source>
</evidence>
<protein>
    <recommendedName>
        <fullName evidence="7">Helicase C-terminal domain-containing protein</fullName>
    </recommendedName>
</protein>
<reference evidence="8 9" key="1">
    <citation type="journal article" date="2016" name="Nat. Commun.">
        <title>Ectomycorrhizal ecology is imprinted in the genome of the dominant symbiotic fungus Cenococcum geophilum.</title>
        <authorList>
            <consortium name="DOE Joint Genome Institute"/>
            <person name="Peter M."/>
            <person name="Kohler A."/>
            <person name="Ohm R.A."/>
            <person name="Kuo A."/>
            <person name="Krutzmann J."/>
            <person name="Morin E."/>
            <person name="Arend M."/>
            <person name="Barry K.W."/>
            <person name="Binder M."/>
            <person name="Choi C."/>
            <person name="Clum A."/>
            <person name="Copeland A."/>
            <person name="Grisel N."/>
            <person name="Haridas S."/>
            <person name="Kipfer T."/>
            <person name="LaButti K."/>
            <person name="Lindquist E."/>
            <person name="Lipzen A."/>
            <person name="Maire R."/>
            <person name="Meier B."/>
            <person name="Mihaltcheva S."/>
            <person name="Molinier V."/>
            <person name="Murat C."/>
            <person name="Poggeler S."/>
            <person name="Quandt C.A."/>
            <person name="Sperisen C."/>
            <person name="Tritt A."/>
            <person name="Tisserant E."/>
            <person name="Crous P.W."/>
            <person name="Henrissat B."/>
            <person name="Nehls U."/>
            <person name="Egli S."/>
            <person name="Spatafora J.W."/>
            <person name="Grigoriev I.V."/>
            <person name="Martin F.M."/>
        </authorList>
    </citation>
    <scope>NUCLEOTIDE SEQUENCE [LARGE SCALE GENOMIC DNA]</scope>
    <source>
        <strain evidence="8 9">CBS 207.34</strain>
    </source>
</reference>
<evidence type="ECO:0000256" key="2">
    <source>
        <dbReference type="ARBA" id="ARBA00022679"/>
    </source>
</evidence>
<dbReference type="SMART" id="SM00487">
    <property type="entry name" value="DEXDc"/>
    <property type="match status" value="1"/>
</dbReference>
<accession>A0A8E2FBP9</accession>
<dbReference type="InterPro" id="IPR038718">
    <property type="entry name" value="SNF2-like_sf"/>
</dbReference>
<feature type="region of interest" description="Disordered" evidence="6">
    <location>
        <begin position="1364"/>
        <end position="1389"/>
    </location>
</feature>
<gene>
    <name evidence="8" type="ORF">AOQ84DRAFT_331743</name>
</gene>
<dbReference type="Gene3D" id="3.40.50.10810">
    <property type="entry name" value="Tandem AAA-ATPase domain"/>
    <property type="match status" value="1"/>
</dbReference>
<dbReference type="GO" id="GO:0008094">
    <property type="term" value="F:ATP-dependent activity, acting on DNA"/>
    <property type="evidence" value="ECO:0007669"/>
    <property type="project" value="TreeGrafter"/>
</dbReference>
<sequence length="2043" mass="233010">MGQDNSSVDDAKRDYDDNDSAAISKDESRPETKFRPKATKKKTSDQAVWKKRLGVDDTLPPLSDINEIFMDITQNALNKGLEKCLRDLSGRPLNVATMCSGTESPLLALQLVARALQKLGKENLLINHCFSAEIEPYKQAYIERNFHPNIIFRDIREFTNKGKQAAVATTAYGSEVKIPGDVDILIAGFACVDRSALNNHKKVLAEKGETSDTFRAIVSYANVWRPRIVLLENVVGKTEHWEEYTDLWNDIGYECSYAKFDTKNFYLPQTRMRMYMLCIDRIQFGKGVEEAISSWSTVVKSFTRKASSPYADFTLPYDDYRVQHLRAEALKQAGDTMAPRKFNWEKCRGRHNQLRRSGNLGGERPLTDWVDGGSCTPPEYADKAWFKAQVERVWDNMDISLLRNAHPNRGSFDSQFKMRIWDLSQNVDYQQDTQPFGISPCLTPDGIPYMTDRGAKATGYDLLMLQGLPIEKMVFTTETDAQLQSLAGNAMSTTVVGVATLSALIIGIKALRRNKRPVSTGYTPGKDISQPKHIFMGEDLLYHRTLKPESRPCIDLARFIAEAQKSRSMCYCEGKGPFVSKVIKVCQLCQHTACVECAGKPAHDYKSPCVLFKDRMMPQDFEREWTHLLPTRVKFYTRADMPRTRKAWADVDSRIKEEYLGMVQYAFGQELRLQRFVRSSVWIVPYESPLGKLKLVLSDPPEWRFYVKAPACLPGNSMLRKVLEFHIARSTVSKHNIMDCSWEAFVPKPTISLISIKGSPEKRGSWHARIGLTEFKDEKVSCKLSISSANFSMAENDFAGEYELLQDCGTAKSSLYKRICSPTVSGDYGSMYLFLDPSPLGDPIDDCFVFSKNHNRIPWGEQREIVGRLDSSWRPWNDTCFGETQVNMDGRWAAFPLELQPTPTRIVMKSPLNMDIWAGASPIHNCSNSSTIISCEFDVPDNVEQIWRTRRYVCPDDKLFFSSFSFVLSKIQSIPWLEKWRRLTKIPNRRCQNCAPKTPCVKWNLNTGNKKKNSAIATPFEDHMEAGKYERALKSRAPIFTIEIEAKNAQDGHIKIGLNVQSLAHRALAKLGSIENSASVSWRLVIDAYPSMIKSFPRFNLKDNRDDKVFEAPLHMLIPLRREQRRSLTWMRAQESAQAPTFTLRAIEEASLPQLKWRAEACAESEFHVKGGVLADKVGYGKTITTIALIQLELQEKSAKMIIEENSSGYSSAQRMIEVAATLVIGPNNVTKQWRNEIIKFLGSEYATKILLIKEMKDLKVLTIQDFIEARFIIVCWKVLFDQEYISQLSQFAAMPKPITTKGRAFSAWLDYTLDRIPNNIKTLKDLGVLAFKDVLEHQVAENIHNPDFQAVVPSKRLKGKAYELSTQEKAPKTQVAPQPNLKAPVSKQHSNKSDWKTFKTPLFQLFRYNRLVVDEYPYLEETNLPAYTSITKLKAEKIWVLSGTPELQDFADVKRLATFFSINLGPDTETPGVITPKNLKRTRAEQTKTEEFLSFHESKSQHWHEQRHEHAQKFLDQFVRQNRAEIEAIPCYEILRPVRLHFNHRAIYAELLQHLQSRDMEMTRAPYASGSDRSSRINKVIEGCKTPEEALINCSSVFRCEGDMLSIREEQYTAISNRLERELLRAERLFRKCIDLDSHYLAWKKETIRHNPLGDSEAMELMVFFIKQAELRAQETTAHSNDRKSARRLRDLVGDIRISEREFLLHLRSTRYLKALQLVRQGISSISSDLASNNCDNARCRNSSANHYVLSVIPQCGHTACNACLEGRDDSTKCIVEHCDVYIQEMDPIEVNAMPGHDDVAQESNGGNKLESMINLLNRIHPTEQAILFVQNYNLMKEVACELASQHIKYYAINENSNKAADIIEEFQENEDVDTKKRILVLNVADENAAGVNLTAANHVLFLSPVLATTQLEYQARVEQAIGRARRYGQTRKVHVYHFVALNTIDVDIIERHYRRSNQLRESDELEHTNSAENPIYLNENLNAMESSRLVHDTMGRIALVPASWLLNREKAKIMNFDIDDLGVYGSLVTFSRTFANESPEG</sequence>
<dbReference type="Pfam" id="PF00145">
    <property type="entry name" value="DNA_methylase"/>
    <property type="match status" value="1"/>
</dbReference>
<name>A0A8E2FBP9_9PEZI</name>
<dbReference type="Pfam" id="PF00176">
    <property type="entry name" value="SNF2-rel_dom"/>
    <property type="match status" value="1"/>
</dbReference>
<dbReference type="GO" id="GO:0005634">
    <property type="term" value="C:nucleus"/>
    <property type="evidence" value="ECO:0007669"/>
    <property type="project" value="TreeGrafter"/>
</dbReference>
<evidence type="ECO:0000259" key="7">
    <source>
        <dbReference type="PROSITE" id="PS51194"/>
    </source>
</evidence>
<dbReference type="InterPro" id="IPR014001">
    <property type="entry name" value="Helicase_ATP-bd"/>
</dbReference>
<feature type="domain" description="Helicase C-terminal" evidence="7">
    <location>
        <begin position="1810"/>
        <end position="1983"/>
    </location>
</feature>
<dbReference type="EMBL" id="KV748628">
    <property type="protein sequence ID" value="OCL14046.1"/>
    <property type="molecule type" value="Genomic_DNA"/>
</dbReference>
<dbReference type="InterPro" id="IPR049730">
    <property type="entry name" value="SNF2/RAD54-like_C"/>
</dbReference>
<dbReference type="PANTHER" id="PTHR45626:SF26">
    <property type="entry name" value="FAMILY HELICASE, PUTATIVE (AFU_ORTHOLOGUE AFUA_2G09120)-RELATED"/>
    <property type="match status" value="1"/>
</dbReference>
<dbReference type="PANTHER" id="PTHR45626">
    <property type="entry name" value="TRANSCRIPTION TERMINATION FACTOR 2-RELATED"/>
    <property type="match status" value="1"/>
</dbReference>
<keyword evidence="3" id="KW-0547">Nucleotide-binding</keyword>
<dbReference type="GO" id="GO:0008168">
    <property type="term" value="F:methyltransferase activity"/>
    <property type="evidence" value="ECO:0007669"/>
    <property type="project" value="UniProtKB-KW"/>
</dbReference>
<dbReference type="SUPFAM" id="SSF53335">
    <property type="entry name" value="S-adenosyl-L-methionine-dependent methyltransferases"/>
    <property type="match status" value="1"/>
</dbReference>
<dbReference type="GO" id="GO:0005524">
    <property type="term" value="F:ATP binding"/>
    <property type="evidence" value="ECO:0007669"/>
    <property type="project" value="UniProtKB-KW"/>
</dbReference>
<dbReference type="GO" id="GO:0016787">
    <property type="term" value="F:hydrolase activity"/>
    <property type="evidence" value="ECO:0007669"/>
    <property type="project" value="UniProtKB-KW"/>
</dbReference>
<dbReference type="InterPro" id="IPR001525">
    <property type="entry name" value="C5_MeTfrase"/>
</dbReference>
<evidence type="ECO:0000256" key="6">
    <source>
        <dbReference type="SAM" id="MobiDB-lite"/>
    </source>
</evidence>
<dbReference type="Pfam" id="PF00271">
    <property type="entry name" value="Helicase_C"/>
    <property type="match status" value="1"/>
</dbReference>
<dbReference type="OrthoDB" id="423221at2759"/>
<dbReference type="CDD" id="cd18793">
    <property type="entry name" value="SF2_C_SNF"/>
    <property type="match status" value="1"/>
</dbReference>
<organism evidence="8 9">
    <name type="scientific">Glonium stellatum</name>
    <dbReference type="NCBI Taxonomy" id="574774"/>
    <lineage>
        <taxon>Eukaryota</taxon>
        <taxon>Fungi</taxon>
        <taxon>Dikarya</taxon>
        <taxon>Ascomycota</taxon>
        <taxon>Pezizomycotina</taxon>
        <taxon>Dothideomycetes</taxon>
        <taxon>Pleosporomycetidae</taxon>
        <taxon>Gloniales</taxon>
        <taxon>Gloniaceae</taxon>
        <taxon>Glonium</taxon>
    </lineage>
</organism>
<evidence type="ECO:0000313" key="9">
    <source>
        <dbReference type="Proteomes" id="UP000250140"/>
    </source>
</evidence>